<dbReference type="AlphaFoldDB" id="A0A1N7RUI7"/>
<name>A0A1N7RUI7_9BURK</name>
<proteinExistence type="predicted"/>
<sequence>MLFCPSTCDQLLCDDLANRRDRYTSAREPLPEHACKIDRVCAVTMKADFTRHADKLPARKTVNGPRVRSSVMPALALDVIHSPFPSLPMRHAVRQWQH</sequence>
<reference evidence="1 2" key="1">
    <citation type="submission" date="2016-12" db="EMBL/GenBank/DDBJ databases">
        <authorList>
            <person name="Song W.-J."/>
            <person name="Kurnit D.M."/>
        </authorList>
    </citation>
    <scope>NUCLEOTIDE SEQUENCE [LARGE SCALE GENOMIC DNA]</scope>
    <source>
        <strain evidence="1 2">STM7296</strain>
    </source>
</reference>
<accession>A0A1N7RUI7</accession>
<keyword evidence="2" id="KW-1185">Reference proteome</keyword>
<dbReference type="EMBL" id="CYGX02000017">
    <property type="protein sequence ID" value="SIT38752.1"/>
    <property type="molecule type" value="Genomic_DNA"/>
</dbReference>
<protein>
    <submittedName>
        <fullName evidence="1">Uncharacterized protein</fullName>
    </submittedName>
</protein>
<dbReference type="Proteomes" id="UP000187012">
    <property type="component" value="Unassembled WGS sequence"/>
</dbReference>
<gene>
    <name evidence="1" type="ORF">BN2475_170038</name>
</gene>
<evidence type="ECO:0000313" key="2">
    <source>
        <dbReference type="Proteomes" id="UP000187012"/>
    </source>
</evidence>
<organism evidence="1 2">
    <name type="scientific">Paraburkholderia ribeironis</name>
    <dbReference type="NCBI Taxonomy" id="1247936"/>
    <lineage>
        <taxon>Bacteria</taxon>
        <taxon>Pseudomonadati</taxon>
        <taxon>Pseudomonadota</taxon>
        <taxon>Betaproteobacteria</taxon>
        <taxon>Burkholderiales</taxon>
        <taxon>Burkholderiaceae</taxon>
        <taxon>Paraburkholderia</taxon>
    </lineage>
</organism>
<evidence type="ECO:0000313" key="1">
    <source>
        <dbReference type="EMBL" id="SIT38752.1"/>
    </source>
</evidence>